<evidence type="ECO:0000313" key="2">
    <source>
        <dbReference type="EMBL" id="SDF83105.1"/>
    </source>
</evidence>
<gene>
    <name evidence="2" type="ORF">SAMN05192586_1158</name>
</gene>
<keyword evidence="1" id="KW-0732">Signal</keyword>
<reference evidence="3" key="1">
    <citation type="submission" date="2016-10" db="EMBL/GenBank/DDBJ databases">
        <authorList>
            <person name="Varghese N."/>
            <person name="Submissions S."/>
        </authorList>
    </citation>
    <scope>NUCLEOTIDE SEQUENCE [LARGE SCALE GENOMIC DNA]</scope>
    <source>
        <strain evidence="3">KHC7</strain>
    </source>
</reference>
<dbReference type="Proteomes" id="UP000199355">
    <property type="component" value="Unassembled WGS sequence"/>
</dbReference>
<dbReference type="OrthoDB" id="9991051at2"/>
<keyword evidence="3" id="KW-1185">Reference proteome</keyword>
<evidence type="ECO:0000313" key="3">
    <source>
        <dbReference type="Proteomes" id="UP000199355"/>
    </source>
</evidence>
<dbReference type="EMBL" id="FNBX01000015">
    <property type="protein sequence ID" value="SDF83105.1"/>
    <property type="molecule type" value="Genomic_DNA"/>
</dbReference>
<dbReference type="AlphaFoldDB" id="A0A1G7P9V9"/>
<feature type="chain" id="PRO_5011672455" evidence="1">
    <location>
        <begin position="28"/>
        <end position="144"/>
    </location>
</feature>
<organism evidence="2 3">
    <name type="scientific">Desulfovibrio legallii</name>
    <dbReference type="NCBI Taxonomy" id="571438"/>
    <lineage>
        <taxon>Bacteria</taxon>
        <taxon>Pseudomonadati</taxon>
        <taxon>Thermodesulfobacteriota</taxon>
        <taxon>Desulfovibrionia</taxon>
        <taxon>Desulfovibrionales</taxon>
        <taxon>Desulfovibrionaceae</taxon>
        <taxon>Desulfovibrio</taxon>
    </lineage>
</organism>
<dbReference type="RefSeq" id="WP_092154513.1">
    <property type="nucleotide sequence ID" value="NZ_FNBX01000015.1"/>
</dbReference>
<feature type="signal peptide" evidence="1">
    <location>
        <begin position="1"/>
        <end position="27"/>
    </location>
</feature>
<accession>A0A1G7P9V9</accession>
<dbReference type="STRING" id="571438.SAMN05192586_1158"/>
<proteinExistence type="predicted"/>
<protein>
    <submittedName>
        <fullName evidence="2">Uncharacterized protein</fullName>
    </submittedName>
</protein>
<name>A0A1G7P9V9_9BACT</name>
<evidence type="ECO:0000256" key="1">
    <source>
        <dbReference type="SAM" id="SignalP"/>
    </source>
</evidence>
<sequence>MLKRKTSICVILLMALLALGRVQPVFADGCGQAAPAAVGCLMGDAAPLAACCAAAMHGGWGASTVADGAGAAHTGHANDAPAPAGHACAAQLCLQLSASILPQTLTVATPPPAAERLAVSGVSVLPSRLGDNLFRPPRLTTSRG</sequence>